<protein>
    <submittedName>
        <fullName evidence="1">Uncharacterized protein</fullName>
    </submittedName>
</protein>
<gene>
    <name evidence="1" type="ORF">BJP36_13955</name>
</gene>
<dbReference type="AlphaFoldDB" id="A0A1D9FZU0"/>
<name>A0A1D9FZU0_MOOP1</name>
<dbReference type="EMBL" id="CP017708">
    <property type="protein sequence ID" value="AOY80851.2"/>
    <property type="molecule type" value="Genomic_DNA"/>
</dbReference>
<evidence type="ECO:0000313" key="2">
    <source>
        <dbReference type="Proteomes" id="UP000176944"/>
    </source>
</evidence>
<sequence>MYTNTDSPAFQSSSTFAPDVEVLPPIYVTEESDEGVRRFQKVKEQTDAEVTINAESIDQALTHNMVSNKTSTNMVAFFTVGARDLTEYNYYELDMPPQLLDADGGRIRMIMQHETNTSDEVRVIDLTIGTEYTNDQFGTRGRFRGRYGWTRQQGGGDYSWILGDGIIQNIANPWDWAWILDWRWLEDGREIGGNKIRLYSHPHVTTRFIFYDN</sequence>
<proteinExistence type="predicted"/>
<reference evidence="2" key="1">
    <citation type="submission" date="2016-10" db="EMBL/GenBank/DDBJ databases">
        <title>Comparative genomics uncovers the prolific and rare metabolic potential of the cyanobacterial genus Moorea.</title>
        <authorList>
            <person name="Leao T."/>
            <person name="Castelao G."/>
            <person name="Korobeynikov A."/>
            <person name="Monroe E.A."/>
            <person name="Podell S."/>
            <person name="Glukhov E."/>
            <person name="Allen E."/>
            <person name="Gerwick W.H."/>
            <person name="Gerwick L."/>
        </authorList>
    </citation>
    <scope>NUCLEOTIDE SEQUENCE [LARGE SCALE GENOMIC DNA]</scope>
    <source>
        <strain evidence="2">JHB</strain>
    </source>
</reference>
<accession>A0A1D9FZU0</accession>
<dbReference type="Proteomes" id="UP000176944">
    <property type="component" value="Chromosome"/>
</dbReference>
<evidence type="ECO:0000313" key="1">
    <source>
        <dbReference type="EMBL" id="AOY80851.2"/>
    </source>
</evidence>
<organism evidence="1 2">
    <name type="scientific">Moorena producens (strain JHB)</name>
    <dbReference type="NCBI Taxonomy" id="1454205"/>
    <lineage>
        <taxon>Bacteria</taxon>
        <taxon>Bacillati</taxon>
        <taxon>Cyanobacteriota</taxon>
        <taxon>Cyanophyceae</taxon>
        <taxon>Coleofasciculales</taxon>
        <taxon>Coleofasciculaceae</taxon>
        <taxon>Moorena</taxon>
    </lineage>
</organism>